<proteinExistence type="inferred from homology"/>
<dbReference type="Proteomes" id="UP000838748">
    <property type="component" value="Unassembled WGS sequence"/>
</dbReference>
<keyword evidence="4" id="KW-0233">DNA recombination</keyword>
<feature type="region of interest" description="Disordered" evidence="7">
    <location>
        <begin position="85"/>
        <end position="107"/>
    </location>
</feature>
<evidence type="ECO:0000256" key="5">
    <source>
        <dbReference type="PROSITE-ProRule" id="PRU01248"/>
    </source>
</evidence>
<evidence type="ECO:0000256" key="6">
    <source>
        <dbReference type="SAM" id="Coils"/>
    </source>
</evidence>
<gene>
    <name evidence="10" type="primary">intA</name>
    <name evidence="10" type="ORF">VMF7928_01483</name>
</gene>
<evidence type="ECO:0000256" key="4">
    <source>
        <dbReference type="ARBA" id="ARBA00023172"/>
    </source>
</evidence>
<feature type="coiled-coil region" evidence="6">
    <location>
        <begin position="403"/>
        <end position="430"/>
    </location>
</feature>
<dbReference type="CDD" id="cd00801">
    <property type="entry name" value="INT_P4_C"/>
    <property type="match status" value="1"/>
</dbReference>
<comment type="caution">
    <text evidence="10">The sequence shown here is derived from an EMBL/GenBank/DDBJ whole genome shotgun (WGS) entry which is preliminary data.</text>
</comment>
<evidence type="ECO:0000256" key="3">
    <source>
        <dbReference type="ARBA" id="ARBA00023125"/>
    </source>
</evidence>
<dbReference type="InterPro" id="IPR010998">
    <property type="entry name" value="Integrase_recombinase_N"/>
</dbReference>
<feature type="domain" description="Tyr recombinase" evidence="8">
    <location>
        <begin position="225"/>
        <end position="411"/>
    </location>
</feature>
<protein>
    <submittedName>
        <fullName evidence="10">Prophage integrase IntA</fullName>
    </submittedName>
</protein>
<feature type="compositionally biased region" description="Basic and acidic residues" evidence="7">
    <location>
        <begin position="86"/>
        <end position="104"/>
    </location>
</feature>
<keyword evidence="2" id="KW-0229">DNA integration</keyword>
<dbReference type="RefSeq" id="WP_237360844.1">
    <property type="nucleotide sequence ID" value="NZ_CAKLDM010000002.1"/>
</dbReference>
<evidence type="ECO:0000259" key="9">
    <source>
        <dbReference type="PROSITE" id="PS51900"/>
    </source>
</evidence>
<keyword evidence="11" id="KW-1185">Reference proteome</keyword>
<dbReference type="PROSITE" id="PS51898">
    <property type="entry name" value="TYR_RECOMBINASE"/>
    <property type="match status" value="1"/>
</dbReference>
<evidence type="ECO:0000313" key="10">
    <source>
        <dbReference type="EMBL" id="CAH0538561.1"/>
    </source>
</evidence>
<dbReference type="InterPro" id="IPR038488">
    <property type="entry name" value="Integrase_DNA-bd_sf"/>
</dbReference>
<dbReference type="InterPro" id="IPR011010">
    <property type="entry name" value="DNA_brk_join_enz"/>
</dbReference>
<accession>A0ABN8E1B5</accession>
<dbReference type="InterPro" id="IPR044068">
    <property type="entry name" value="CB"/>
</dbReference>
<dbReference type="Gene3D" id="1.10.443.10">
    <property type="entry name" value="Intergrase catalytic core"/>
    <property type="match status" value="1"/>
</dbReference>
<evidence type="ECO:0000256" key="7">
    <source>
        <dbReference type="SAM" id="MobiDB-lite"/>
    </source>
</evidence>
<dbReference type="InterPro" id="IPR002104">
    <property type="entry name" value="Integrase_catalytic"/>
</dbReference>
<comment type="similarity">
    <text evidence="1">Belongs to the 'phage' integrase family.</text>
</comment>
<name>A0ABN8E1B5_9VIBR</name>
<dbReference type="EMBL" id="CAKLDM010000002">
    <property type="protein sequence ID" value="CAH0538561.1"/>
    <property type="molecule type" value="Genomic_DNA"/>
</dbReference>
<evidence type="ECO:0000313" key="11">
    <source>
        <dbReference type="Proteomes" id="UP000838748"/>
    </source>
</evidence>
<reference evidence="10" key="1">
    <citation type="submission" date="2021-11" db="EMBL/GenBank/DDBJ databases">
        <authorList>
            <person name="Rodrigo-Torres L."/>
            <person name="Arahal R. D."/>
            <person name="Lucena T."/>
        </authorList>
    </citation>
    <scope>NUCLEOTIDE SEQUENCE</scope>
    <source>
        <strain evidence="10">CECT 7928</strain>
    </source>
</reference>
<evidence type="ECO:0000256" key="1">
    <source>
        <dbReference type="ARBA" id="ARBA00008857"/>
    </source>
</evidence>
<evidence type="ECO:0000259" key="8">
    <source>
        <dbReference type="PROSITE" id="PS51898"/>
    </source>
</evidence>
<dbReference type="PANTHER" id="PTHR30629:SF2">
    <property type="entry name" value="PROPHAGE INTEGRASE INTS-RELATED"/>
    <property type="match status" value="1"/>
</dbReference>
<organism evidence="10 11">
    <name type="scientific">Vibrio marisflavi CECT 7928</name>
    <dbReference type="NCBI Taxonomy" id="634439"/>
    <lineage>
        <taxon>Bacteria</taxon>
        <taxon>Pseudomonadati</taxon>
        <taxon>Pseudomonadota</taxon>
        <taxon>Gammaproteobacteria</taxon>
        <taxon>Vibrionales</taxon>
        <taxon>Vibrionaceae</taxon>
        <taxon>Vibrio</taxon>
    </lineage>
</organism>
<dbReference type="Pfam" id="PF00589">
    <property type="entry name" value="Phage_integrase"/>
    <property type="match status" value="1"/>
</dbReference>
<dbReference type="SUPFAM" id="SSF56349">
    <property type="entry name" value="DNA breaking-rejoining enzymes"/>
    <property type="match status" value="1"/>
</dbReference>
<evidence type="ECO:0000256" key="2">
    <source>
        <dbReference type="ARBA" id="ARBA00022908"/>
    </source>
</evidence>
<sequence>MSLLTQKEITGLKAKDKAYYVWEQNGARGTGSLGVKVSPSKSKIFYFRYFIDGQRKFIALGPFPSLSLVNARELAKSYGLQVKSGLDPREEMERESRAQEKAQREQSQVGTLDQLFKAYTAQMKKEGKRTHQQVYDALVRNVFPLISKDTKAKDATTHDFRNVLAVMIRRGAVTQSNRVRSYLLAAYNYGLFHDNDPANFIDEAKFGITYNPIAAIPKQKYAERVGEHYLSHSEIHQLFHDLDHVFDRFRMGHSMRNLIMLCFYTGGQRPYEIISSRWGAIDWEQKTFLITADLSKNKKPHLVPLTDTALMILQRQQAQSPASEFIFPHRFSDRPMRTDSLSQSITRYREATPLIRPFVARDIRRTCKTLMGELGISKELRDRLQNHALNDVSSKHYDRYEYLPEKRRALEAWEQKLNEIESDNVIMMRKL</sequence>
<dbReference type="InterPro" id="IPR025166">
    <property type="entry name" value="Integrase_DNA_bind_dom"/>
</dbReference>
<dbReference type="Gene3D" id="1.10.150.130">
    <property type="match status" value="1"/>
</dbReference>
<dbReference type="Gene3D" id="3.30.160.390">
    <property type="entry name" value="Integrase, DNA-binding domain"/>
    <property type="match status" value="1"/>
</dbReference>
<dbReference type="InterPro" id="IPR050808">
    <property type="entry name" value="Phage_Integrase"/>
</dbReference>
<dbReference type="PROSITE" id="PS51900">
    <property type="entry name" value="CB"/>
    <property type="match status" value="1"/>
</dbReference>
<keyword evidence="6" id="KW-0175">Coiled coil</keyword>
<dbReference type="PANTHER" id="PTHR30629">
    <property type="entry name" value="PROPHAGE INTEGRASE"/>
    <property type="match status" value="1"/>
</dbReference>
<keyword evidence="3 5" id="KW-0238">DNA-binding</keyword>
<feature type="domain" description="Core-binding (CB)" evidence="9">
    <location>
        <begin position="110"/>
        <end position="191"/>
    </location>
</feature>
<dbReference type="Pfam" id="PF13356">
    <property type="entry name" value="Arm-DNA-bind_3"/>
    <property type="match status" value="1"/>
</dbReference>
<dbReference type="InterPro" id="IPR013762">
    <property type="entry name" value="Integrase-like_cat_sf"/>
</dbReference>